<dbReference type="SUPFAM" id="SSF53067">
    <property type="entry name" value="Actin-like ATPase domain"/>
    <property type="match status" value="2"/>
</dbReference>
<dbReference type="EMBL" id="JACHIN010000025">
    <property type="protein sequence ID" value="MBB5084677.1"/>
    <property type="molecule type" value="Genomic_DNA"/>
</dbReference>
<dbReference type="InterPro" id="IPR045079">
    <property type="entry name" value="Oxoprolinase-like"/>
</dbReference>
<feature type="domain" description="Hydantoinase A/oxoprolinase" evidence="1">
    <location>
        <begin position="193"/>
        <end position="364"/>
    </location>
</feature>
<dbReference type="Gene3D" id="3.30.420.40">
    <property type="match status" value="1"/>
</dbReference>
<organism evidence="3 4">
    <name type="scientific">Nonomuraea endophytica</name>
    <dbReference type="NCBI Taxonomy" id="714136"/>
    <lineage>
        <taxon>Bacteria</taxon>
        <taxon>Bacillati</taxon>
        <taxon>Actinomycetota</taxon>
        <taxon>Actinomycetes</taxon>
        <taxon>Streptosporangiales</taxon>
        <taxon>Streptosporangiaceae</taxon>
        <taxon>Nonomuraea</taxon>
    </lineage>
</organism>
<dbReference type="AlphaFoldDB" id="A0A7W8AE92"/>
<name>A0A7W8AE92_9ACTN</name>
<evidence type="ECO:0000313" key="4">
    <source>
        <dbReference type="Proteomes" id="UP000568380"/>
    </source>
</evidence>
<evidence type="ECO:0000313" key="3">
    <source>
        <dbReference type="EMBL" id="MBB5084677.1"/>
    </source>
</evidence>
<dbReference type="InterPro" id="IPR043129">
    <property type="entry name" value="ATPase_NBD"/>
</dbReference>
<dbReference type="GO" id="GO:0016787">
    <property type="term" value="F:hydrolase activity"/>
    <property type="evidence" value="ECO:0007669"/>
    <property type="project" value="InterPro"/>
</dbReference>
<sequence>MTTIRIGIDVGGTNTDVVAIDPAGQVVTWHKTPTTATLFDGIEAGLSAVLARVRPADVSHVMLGTTHPVNALIARSNLARVGVLRIGAPATMSISPLADWPRDLAGLVCAYSAVVRGGHEFDGSPMGPLDEDAVRAFAKACGATVDAIALTGVHSPANPEHEIRAGQILAEELGQNFPVTLGHQIGGLGLLERENSATLNAALRFVGAEVVTGLEQALSAHDLRAEIYMTQNDGTLLSAAEAARRPVMTIGSGPTNSMRGAAHLSGLADAIIMDVGGTSTDVGMLVNGFPRESALPVEIGGVRTNYRMPDLISVGLGGGTVVRAEEDLRIGPDSVAHRLTERARVFGGDTLTLTDVSVLAGRLSAGEPGRAADVPRPLVAQALSWVDERIGRLADRIKVARSDLPLVAVGGGAHLIPDEIPGVSTVHRHEYAAVANAIGAAIAEASGTLDRTYQFSDGGREACLDAAKRAAVDAAVRAGADPAGTRITAITEIPISYLPGDSVRVQVKATGPLT</sequence>
<protein>
    <submittedName>
        <fullName evidence="3">N-methylhydantoinase A/oxoprolinase/acetone carboxylase beta subunit</fullName>
    </submittedName>
</protein>
<keyword evidence="4" id="KW-1185">Reference proteome</keyword>
<dbReference type="Proteomes" id="UP000568380">
    <property type="component" value="Unassembled WGS sequence"/>
</dbReference>
<comment type="caution">
    <text evidence="3">The sequence shown here is derived from an EMBL/GenBank/DDBJ whole genome shotgun (WGS) entry which is preliminary data.</text>
</comment>
<accession>A0A7W8AE92</accession>
<proteinExistence type="predicted"/>
<dbReference type="RefSeq" id="WP_184975064.1">
    <property type="nucleotide sequence ID" value="NZ_JACHIN010000025.1"/>
</dbReference>
<gene>
    <name evidence="3" type="ORF">HNR40_010188</name>
</gene>
<evidence type="ECO:0000259" key="1">
    <source>
        <dbReference type="Pfam" id="PF01968"/>
    </source>
</evidence>
<dbReference type="Pfam" id="PF05378">
    <property type="entry name" value="Hydant_A_N"/>
    <property type="match status" value="1"/>
</dbReference>
<dbReference type="InterPro" id="IPR008040">
    <property type="entry name" value="Hydant_A_N"/>
</dbReference>
<dbReference type="PANTHER" id="PTHR11365:SF10">
    <property type="entry name" value="HYDANTOINASE_OXOPROLINASE"/>
    <property type="match status" value="1"/>
</dbReference>
<feature type="domain" description="Hydantoinase/oxoprolinase N-terminal" evidence="2">
    <location>
        <begin position="5"/>
        <end position="172"/>
    </location>
</feature>
<dbReference type="Pfam" id="PF01968">
    <property type="entry name" value="Hydantoinase_A"/>
    <property type="match status" value="1"/>
</dbReference>
<reference evidence="3 4" key="1">
    <citation type="submission" date="2020-08" db="EMBL/GenBank/DDBJ databases">
        <title>Genomic Encyclopedia of Type Strains, Phase IV (KMG-IV): sequencing the most valuable type-strain genomes for metagenomic binning, comparative biology and taxonomic classification.</title>
        <authorList>
            <person name="Goeker M."/>
        </authorList>
    </citation>
    <scope>NUCLEOTIDE SEQUENCE [LARGE SCALE GENOMIC DNA]</scope>
    <source>
        <strain evidence="3 4">DSM 45385</strain>
    </source>
</reference>
<dbReference type="PANTHER" id="PTHR11365">
    <property type="entry name" value="5-OXOPROLINASE RELATED"/>
    <property type="match status" value="1"/>
</dbReference>
<dbReference type="InterPro" id="IPR002821">
    <property type="entry name" value="Hydantoinase_A"/>
</dbReference>
<evidence type="ECO:0000259" key="2">
    <source>
        <dbReference type="Pfam" id="PF05378"/>
    </source>
</evidence>